<keyword evidence="8" id="KW-1185">Reference proteome</keyword>
<feature type="transmembrane region" description="Helical" evidence="4">
    <location>
        <begin position="45"/>
        <end position="66"/>
    </location>
</feature>
<dbReference type="Gene3D" id="3.30.450.40">
    <property type="match status" value="1"/>
</dbReference>
<dbReference type="SUPFAM" id="SSF55073">
    <property type="entry name" value="Nucleotide cyclase"/>
    <property type="match status" value="1"/>
</dbReference>
<dbReference type="InterPro" id="IPR050469">
    <property type="entry name" value="Diguanylate_Cyclase"/>
</dbReference>
<dbReference type="GO" id="GO:0052621">
    <property type="term" value="F:diguanylate cyclase activity"/>
    <property type="evidence" value="ECO:0007669"/>
    <property type="project" value="UniProtKB-EC"/>
</dbReference>
<protein>
    <recommendedName>
        <fullName evidence="2">diguanylate cyclase</fullName>
        <ecNumber evidence="2">2.7.7.65</ecNumber>
    </recommendedName>
</protein>
<dbReference type="InterPro" id="IPR029787">
    <property type="entry name" value="Nucleotide_cyclase"/>
</dbReference>
<dbReference type="InterPro" id="IPR043128">
    <property type="entry name" value="Rev_trsase/Diguanyl_cyclase"/>
</dbReference>
<proteinExistence type="predicted"/>
<evidence type="ECO:0000256" key="4">
    <source>
        <dbReference type="SAM" id="Phobius"/>
    </source>
</evidence>
<keyword evidence="4" id="KW-0812">Transmembrane</keyword>
<dbReference type="PANTHER" id="PTHR45138">
    <property type="entry name" value="REGULATORY COMPONENTS OF SENSORY TRANSDUCTION SYSTEM"/>
    <property type="match status" value="1"/>
</dbReference>
<keyword evidence="4" id="KW-0472">Membrane</keyword>
<dbReference type="InterPro" id="IPR003660">
    <property type="entry name" value="HAMP_dom"/>
</dbReference>
<sequence>MSFYRSKHVFRALAWGMVSLGVLTGAIFPLVAVELGVSAELALSPTFVGTTLAAGLIVGGLNFALASRIVRPRLRRLTGKMRQVRSAMDQATYTGDWSECDPAVCQLKEQAEDELGDVADSYNALLQALHAAHRVEERIQNFNNTLSSQLDLHDLSEQALSLLIEHSEADGGAIILEKQGEWTIPASTGLIEPEAILKSPALQAAHEQAEVRRFDLPEEVRVDAVLSHFTPSDVLLLPIKHHGLLLGWVVLAAASPFSDKTTRLLPLMIQGLGLALNNALLHDDLQRVAALDPLTGLYNRRFGMKRLEEELARIQRNQTPLSLIIVDLDHFKRLNDTYGHLAGDKVLVRAASVIRDMLRKGDVVMRYGGEEFIAILPGSDIEDGADIAERIRFALAQSRVEVAGHTLSVTASIGIACTADDRLSSAEPLMKLADSRLYAAKSGGRDRVIAEGAGEALAS</sequence>
<dbReference type="AlphaFoldDB" id="A0A6I6DAT9"/>
<dbReference type="FunFam" id="3.30.70.270:FF:000001">
    <property type="entry name" value="Diguanylate cyclase domain protein"/>
    <property type="match status" value="1"/>
</dbReference>
<dbReference type="KEGG" id="ghl:GM160_07255"/>
<comment type="catalytic activity">
    <reaction evidence="3">
        <text>2 GTP = 3',3'-c-di-GMP + 2 diphosphate</text>
        <dbReference type="Rhea" id="RHEA:24898"/>
        <dbReference type="ChEBI" id="CHEBI:33019"/>
        <dbReference type="ChEBI" id="CHEBI:37565"/>
        <dbReference type="ChEBI" id="CHEBI:58805"/>
        <dbReference type="EC" id="2.7.7.65"/>
    </reaction>
</comment>
<dbReference type="Proteomes" id="UP000427716">
    <property type="component" value="Chromosome"/>
</dbReference>
<dbReference type="PANTHER" id="PTHR45138:SF9">
    <property type="entry name" value="DIGUANYLATE CYCLASE DGCM-RELATED"/>
    <property type="match status" value="1"/>
</dbReference>
<evidence type="ECO:0000256" key="3">
    <source>
        <dbReference type="ARBA" id="ARBA00034247"/>
    </source>
</evidence>
<dbReference type="GO" id="GO:0043709">
    <property type="term" value="P:cell adhesion involved in single-species biofilm formation"/>
    <property type="evidence" value="ECO:0007669"/>
    <property type="project" value="TreeGrafter"/>
</dbReference>
<comment type="cofactor">
    <cofactor evidence="1">
        <name>Mg(2+)</name>
        <dbReference type="ChEBI" id="CHEBI:18420"/>
    </cofactor>
</comment>
<dbReference type="PROSITE" id="PS50887">
    <property type="entry name" value="GGDEF"/>
    <property type="match status" value="1"/>
</dbReference>
<feature type="domain" description="HAMP" evidence="5">
    <location>
        <begin position="75"/>
        <end position="134"/>
    </location>
</feature>
<dbReference type="CDD" id="cd01949">
    <property type="entry name" value="GGDEF"/>
    <property type="match status" value="1"/>
</dbReference>
<gene>
    <name evidence="7" type="ORF">GM160_07255</name>
</gene>
<reference evidence="7 8" key="1">
    <citation type="submission" date="2019-11" db="EMBL/GenBank/DDBJ databases">
        <authorList>
            <person name="Zhang J."/>
            <person name="Sun C."/>
        </authorList>
    </citation>
    <scope>NUCLEOTIDE SEQUENCE [LARGE SCALE GENOMIC DNA]</scope>
    <source>
        <strain evidence="8">sp2</strain>
    </source>
</reference>
<evidence type="ECO:0000256" key="1">
    <source>
        <dbReference type="ARBA" id="ARBA00001946"/>
    </source>
</evidence>
<dbReference type="InterPro" id="IPR029016">
    <property type="entry name" value="GAF-like_dom_sf"/>
</dbReference>
<dbReference type="RefSeq" id="WP_136867148.1">
    <property type="nucleotide sequence ID" value="NZ_CP046415.1"/>
</dbReference>
<feature type="domain" description="GGDEF" evidence="6">
    <location>
        <begin position="319"/>
        <end position="453"/>
    </location>
</feature>
<dbReference type="Gene3D" id="6.10.340.10">
    <property type="match status" value="1"/>
</dbReference>
<keyword evidence="4" id="KW-1133">Transmembrane helix</keyword>
<feature type="transmembrane region" description="Helical" evidence="4">
    <location>
        <begin position="12"/>
        <end position="33"/>
    </location>
</feature>
<dbReference type="GO" id="GO:0007165">
    <property type="term" value="P:signal transduction"/>
    <property type="evidence" value="ECO:0007669"/>
    <property type="project" value="InterPro"/>
</dbReference>
<dbReference type="EC" id="2.7.7.65" evidence="2"/>
<dbReference type="NCBIfam" id="TIGR00254">
    <property type="entry name" value="GGDEF"/>
    <property type="match status" value="1"/>
</dbReference>
<evidence type="ECO:0000256" key="2">
    <source>
        <dbReference type="ARBA" id="ARBA00012528"/>
    </source>
</evidence>
<accession>A0A6I6DAT9</accession>
<dbReference type="GO" id="GO:1902201">
    <property type="term" value="P:negative regulation of bacterial-type flagellum-dependent cell motility"/>
    <property type="evidence" value="ECO:0007669"/>
    <property type="project" value="TreeGrafter"/>
</dbReference>
<evidence type="ECO:0000313" key="8">
    <source>
        <dbReference type="Proteomes" id="UP000427716"/>
    </source>
</evidence>
<evidence type="ECO:0000313" key="7">
    <source>
        <dbReference type="EMBL" id="QGT78712.1"/>
    </source>
</evidence>
<organism evidence="7 8">
    <name type="scientific">Guyparkeria halophila</name>
    <dbReference type="NCBI Taxonomy" id="47960"/>
    <lineage>
        <taxon>Bacteria</taxon>
        <taxon>Pseudomonadati</taxon>
        <taxon>Pseudomonadota</taxon>
        <taxon>Gammaproteobacteria</taxon>
        <taxon>Chromatiales</taxon>
        <taxon>Thioalkalibacteraceae</taxon>
        <taxon>Guyparkeria</taxon>
    </lineage>
</organism>
<dbReference type="Pfam" id="PF00990">
    <property type="entry name" value="GGDEF"/>
    <property type="match status" value="1"/>
</dbReference>
<dbReference type="InterPro" id="IPR000160">
    <property type="entry name" value="GGDEF_dom"/>
</dbReference>
<name>A0A6I6DAT9_9GAMM</name>
<dbReference type="PROSITE" id="PS50885">
    <property type="entry name" value="HAMP"/>
    <property type="match status" value="1"/>
</dbReference>
<dbReference type="SMART" id="SM00267">
    <property type="entry name" value="GGDEF"/>
    <property type="match status" value="1"/>
</dbReference>
<evidence type="ECO:0000259" key="5">
    <source>
        <dbReference type="PROSITE" id="PS50885"/>
    </source>
</evidence>
<dbReference type="EMBL" id="CP046415">
    <property type="protein sequence ID" value="QGT78712.1"/>
    <property type="molecule type" value="Genomic_DNA"/>
</dbReference>
<dbReference type="GO" id="GO:0005886">
    <property type="term" value="C:plasma membrane"/>
    <property type="evidence" value="ECO:0007669"/>
    <property type="project" value="TreeGrafter"/>
</dbReference>
<dbReference type="SUPFAM" id="SSF55781">
    <property type="entry name" value="GAF domain-like"/>
    <property type="match status" value="1"/>
</dbReference>
<evidence type="ECO:0000259" key="6">
    <source>
        <dbReference type="PROSITE" id="PS50887"/>
    </source>
</evidence>
<dbReference type="Gene3D" id="3.30.70.270">
    <property type="match status" value="1"/>
</dbReference>